<dbReference type="NCBIfam" id="TIGR02532">
    <property type="entry name" value="IV_pilin_GFxxxE"/>
    <property type="match status" value="1"/>
</dbReference>
<dbReference type="SUPFAM" id="SSF54523">
    <property type="entry name" value="Pili subunits"/>
    <property type="match status" value="1"/>
</dbReference>
<reference evidence="2" key="2">
    <citation type="journal article" date="2021" name="Microbiome">
        <title>Successional dynamics and alternative stable states in a saline activated sludge microbial community over 9 years.</title>
        <authorList>
            <person name="Wang Y."/>
            <person name="Ye J."/>
            <person name="Ju F."/>
            <person name="Liu L."/>
            <person name="Boyd J.A."/>
            <person name="Deng Y."/>
            <person name="Parks D.H."/>
            <person name="Jiang X."/>
            <person name="Yin X."/>
            <person name="Woodcroft B.J."/>
            <person name="Tyson G.W."/>
            <person name="Hugenholtz P."/>
            <person name="Polz M.F."/>
            <person name="Zhang T."/>
        </authorList>
    </citation>
    <scope>NUCLEOTIDE SEQUENCE</scope>
    <source>
        <strain evidence="2">HKST-UBA79</strain>
    </source>
</reference>
<gene>
    <name evidence="2" type="ORF">KC980_00755</name>
</gene>
<proteinExistence type="predicted"/>
<dbReference type="InterPro" id="IPR012902">
    <property type="entry name" value="N_methyl_site"/>
</dbReference>
<keyword evidence="1" id="KW-0812">Transmembrane</keyword>
<evidence type="ECO:0000256" key="1">
    <source>
        <dbReference type="SAM" id="Phobius"/>
    </source>
</evidence>
<sequence length="169" mass="18548">MICQWIQKAVKNNNGFTLVEVLITMGIFTILVATASINLLKPIQSNNTGTSISEIVSNVKSQQSRSMRGDLDTSAFPDSFGVRFEQTQYIIFKGDLYSPLNPDNVAKDLPPTLAFQNINLPNQSIIFSRVSGEVVDYNAATNSVDIVSEDGNNYRITVNKIGALDVTQL</sequence>
<accession>A0A955ED99</accession>
<reference evidence="2" key="1">
    <citation type="submission" date="2020-04" db="EMBL/GenBank/DDBJ databases">
        <authorList>
            <person name="Zhang T."/>
        </authorList>
    </citation>
    <scope>NUCLEOTIDE SEQUENCE</scope>
    <source>
        <strain evidence="2">HKST-UBA79</strain>
    </source>
</reference>
<keyword evidence="1" id="KW-1133">Transmembrane helix</keyword>
<dbReference type="AlphaFoldDB" id="A0A955ED99"/>
<protein>
    <submittedName>
        <fullName evidence="2">Prepilin-type N-terminal cleavage/methylation domain-containing protein</fullName>
    </submittedName>
</protein>
<evidence type="ECO:0000313" key="2">
    <source>
        <dbReference type="EMBL" id="MCA9308019.1"/>
    </source>
</evidence>
<dbReference type="InterPro" id="IPR045584">
    <property type="entry name" value="Pilin-like"/>
</dbReference>
<name>A0A955ED99_UNCKA</name>
<dbReference type="EMBL" id="JAGQNX010000020">
    <property type="protein sequence ID" value="MCA9308019.1"/>
    <property type="molecule type" value="Genomic_DNA"/>
</dbReference>
<dbReference type="Proteomes" id="UP000740557">
    <property type="component" value="Unassembled WGS sequence"/>
</dbReference>
<organism evidence="2 3">
    <name type="scientific">candidate division WWE3 bacterium</name>
    <dbReference type="NCBI Taxonomy" id="2053526"/>
    <lineage>
        <taxon>Bacteria</taxon>
        <taxon>Katanobacteria</taxon>
    </lineage>
</organism>
<feature type="transmembrane region" description="Helical" evidence="1">
    <location>
        <begin position="21"/>
        <end position="40"/>
    </location>
</feature>
<evidence type="ECO:0000313" key="3">
    <source>
        <dbReference type="Proteomes" id="UP000740557"/>
    </source>
</evidence>
<keyword evidence="1" id="KW-0472">Membrane</keyword>
<comment type="caution">
    <text evidence="2">The sequence shown here is derived from an EMBL/GenBank/DDBJ whole genome shotgun (WGS) entry which is preliminary data.</text>
</comment>
<dbReference type="Pfam" id="PF07963">
    <property type="entry name" value="N_methyl"/>
    <property type="match status" value="1"/>
</dbReference>